<sequence>MDNKCPQLYTCKWHPFWVSCFTDSRLDGVLVCFLKNWKQPAEIASQNPRPDPDNTGVGI</sequence>
<dbReference type="AlphaFoldDB" id="A0A5M3PXF7"/>
<proteinExistence type="predicted"/>
<reference evidence="1 2" key="1">
    <citation type="journal article" date="2019" name="J. Gen. Appl. Microbiol.">
        <title>Aerobic degradation of cis-dichloroethene by the marine bacterium Marinobacter salsuginis strain 5N-3.</title>
        <authorList>
            <person name="Inoue Y."/>
            <person name="Fukunaga Y."/>
            <person name="Katsumata H."/>
            <person name="Ohji S."/>
            <person name="Hosoyama A."/>
            <person name="Mori K."/>
            <person name="Ando K."/>
        </authorList>
    </citation>
    <scope>NUCLEOTIDE SEQUENCE [LARGE SCALE GENOMIC DNA]</scope>
    <source>
        <strain evidence="1 2">NBRC 109114</strain>
    </source>
</reference>
<name>A0A5M3PXF7_9GAMM</name>
<evidence type="ECO:0000313" key="1">
    <source>
        <dbReference type="EMBL" id="GBO87612.1"/>
    </source>
</evidence>
<dbReference type="EMBL" id="BGZI01000005">
    <property type="protein sequence ID" value="GBO87612.1"/>
    <property type="molecule type" value="Genomic_DNA"/>
</dbReference>
<evidence type="ECO:0000313" key="2">
    <source>
        <dbReference type="Proteomes" id="UP000387223"/>
    </source>
</evidence>
<comment type="caution">
    <text evidence="1">The sequence shown here is derived from an EMBL/GenBank/DDBJ whole genome shotgun (WGS) entry which is preliminary data.</text>
</comment>
<organism evidence="1 2">
    <name type="scientific">Marinobacter salsuginis</name>
    <dbReference type="NCBI Taxonomy" id="418719"/>
    <lineage>
        <taxon>Bacteria</taxon>
        <taxon>Pseudomonadati</taxon>
        <taxon>Pseudomonadota</taxon>
        <taxon>Gammaproteobacteria</taxon>
        <taxon>Pseudomonadales</taxon>
        <taxon>Marinobacteraceae</taxon>
        <taxon>Marinobacter</taxon>
    </lineage>
</organism>
<protein>
    <submittedName>
        <fullName evidence="1">Uncharacterized protein</fullName>
    </submittedName>
</protein>
<dbReference type="Proteomes" id="UP000387223">
    <property type="component" value="Unassembled WGS sequence"/>
</dbReference>
<gene>
    <name evidence="1" type="ORF">MSSD14B_12800</name>
</gene>
<accession>A0A5M3PXF7</accession>